<dbReference type="EMBL" id="MIYU01000001">
    <property type="protein sequence ID" value="OIR20390.1"/>
    <property type="molecule type" value="Genomic_DNA"/>
</dbReference>
<dbReference type="AlphaFoldDB" id="A0A1J5U7Y1"/>
<comment type="caution">
    <text evidence="2">The sequence shown here is derived from an EMBL/GenBank/DDBJ whole genome shotgun (WGS) entry which is preliminary data.</text>
</comment>
<proteinExistence type="predicted"/>
<accession>A0A1J5U7Y1</accession>
<dbReference type="SUPFAM" id="SSF51905">
    <property type="entry name" value="FAD/NAD(P)-binding domain"/>
    <property type="match status" value="1"/>
</dbReference>
<dbReference type="PRINTS" id="PR00420">
    <property type="entry name" value="RNGMNOXGNASE"/>
</dbReference>
<dbReference type="PANTHER" id="PTHR42685:SF18">
    <property type="entry name" value="DIGERANYLGERANYLGLYCEROPHOSPHOLIPID REDUCTASE"/>
    <property type="match status" value="1"/>
</dbReference>
<dbReference type="Proteomes" id="UP000183815">
    <property type="component" value="Unassembled WGS sequence"/>
</dbReference>
<protein>
    <recommendedName>
        <fullName evidence="1">FAD-binding domain-containing protein</fullName>
    </recommendedName>
</protein>
<gene>
    <name evidence="2" type="ORF">BEU04_00900</name>
</gene>
<organism evidence="2 3">
    <name type="scientific">Marine Group III euryarchaeote CG-Bathy1</name>
    <dbReference type="NCBI Taxonomy" id="1889001"/>
    <lineage>
        <taxon>Archaea</taxon>
        <taxon>Methanobacteriati</taxon>
        <taxon>Thermoplasmatota</taxon>
        <taxon>Thermoplasmata</taxon>
        <taxon>Candidatus Thermoprofundales</taxon>
    </lineage>
</organism>
<sequence length="393" mass="42574">MYYDALVIGAGPSGSRVAWRLAEANLKVALIEEDSIVGEPCQCAGLVTPRTIDYLNYDIPILGEMSGARLWGPQNSFLEFQANETKALVINRPDLDRSIADKAVSAGAVLMTNTQYLGFSRIDSHLKVTLQSENKTIELETELIIGSDGPASRVARDAELQTSREVLAAFGGDVEGLTTKENHVELFVGSEVAPRFFAWIIPTGESTGRLGLATSLPSRPKKYFWDLFKKGAPSALLENAKIVNRISGLIPFGLRNPAYSDNVILTGDAAGMAKPTSGGGIYSGLVSADAAVDTAILAFQKGDLSASTLKRYQFLIESDFAKELKLGSYLRRAFVELSDSQLAEIINSLNDPKIKKTIQEYGDLDYASAVAFAVLKVKPQMIKFAPLLLKPFV</sequence>
<dbReference type="Gene3D" id="3.50.50.60">
    <property type="entry name" value="FAD/NAD(P)-binding domain"/>
    <property type="match status" value="1"/>
</dbReference>
<dbReference type="Pfam" id="PF01494">
    <property type="entry name" value="FAD_binding_3"/>
    <property type="match status" value="1"/>
</dbReference>
<dbReference type="InterPro" id="IPR011777">
    <property type="entry name" value="Geranylgeranyl_Rdtase_fam"/>
</dbReference>
<reference evidence="2 3" key="1">
    <citation type="submission" date="2016-08" db="EMBL/GenBank/DDBJ databases">
        <title>New Insights into Marine Group III Euryarchaeota, from dark to light.</title>
        <authorList>
            <person name="Haro-Moreno J.M."/>
            <person name="Rodriguez-Valera F."/>
            <person name="Lopez-Garcia P."/>
            <person name="Moreira D."/>
            <person name="Martin-Cuadrado A.B."/>
        </authorList>
    </citation>
    <scope>NUCLEOTIDE SEQUENCE [LARGE SCALE GENOMIC DNA]</scope>
    <source>
        <strain evidence="2">CG-Bathy1</strain>
    </source>
</reference>
<name>A0A1J5U7Y1_9ARCH</name>
<dbReference type="PANTHER" id="PTHR42685">
    <property type="entry name" value="GERANYLGERANYL DIPHOSPHATE REDUCTASE"/>
    <property type="match status" value="1"/>
</dbReference>
<evidence type="ECO:0000259" key="1">
    <source>
        <dbReference type="Pfam" id="PF01494"/>
    </source>
</evidence>
<dbReference type="InterPro" id="IPR002938">
    <property type="entry name" value="FAD-bd"/>
</dbReference>
<evidence type="ECO:0000313" key="3">
    <source>
        <dbReference type="Proteomes" id="UP000183815"/>
    </source>
</evidence>
<dbReference type="GO" id="GO:0016628">
    <property type="term" value="F:oxidoreductase activity, acting on the CH-CH group of donors, NAD or NADP as acceptor"/>
    <property type="evidence" value="ECO:0007669"/>
    <property type="project" value="InterPro"/>
</dbReference>
<feature type="domain" description="FAD-binding" evidence="1">
    <location>
        <begin position="3"/>
        <end position="313"/>
    </location>
</feature>
<dbReference type="NCBIfam" id="TIGR02032">
    <property type="entry name" value="GG-red-SF"/>
    <property type="match status" value="1"/>
</dbReference>
<dbReference type="InterPro" id="IPR050407">
    <property type="entry name" value="Geranylgeranyl_reductase"/>
</dbReference>
<dbReference type="GO" id="GO:0071949">
    <property type="term" value="F:FAD binding"/>
    <property type="evidence" value="ECO:0007669"/>
    <property type="project" value="InterPro"/>
</dbReference>
<dbReference type="InterPro" id="IPR036188">
    <property type="entry name" value="FAD/NAD-bd_sf"/>
</dbReference>
<evidence type="ECO:0000313" key="2">
    <source>
        <dbReference type="EMBL" id="OIR20390.1"/>
    </source>
</evidence>